<evidence type="ECO:0000259" key="8">
    <source>
        <dbReference type="PROSITE" id="PS50123"/>
    </source>
</evidence>
<proteinExistence type="predicted"/>
<protein>
    <recommendedName>
        <fullName evidence="2">protein-glutamate O-methyltransferase</fullName>
        <ecNumber evidence="2">2.1.1.80</ecNumber>
    </recommendedName>
</protein>
<dbReference type="SUPFAM" id="SSF47757">
    <property type="entry name" value="Chemotaxis receptor methyltransferase CheR, N-terminal domain"/>
    <property type="match status" value="1"/>
</dbReference>
<dbReference type="PANTHER" id="PTHR24422">
    <property type="entry name" value="CHEMOTAXIS PROTEIN METHYLTRANSFERASE"/>
    <property type="match status" value="1"/>
</dbReference>
<dbReference type="SUPFAM" id="SSF52172">
    <property type="entry name" value="CheY-like"/>
    <property type="match status" value="1"/>
</dbReference>
<dbReference type="Gene3D" id="3.40.50.150">
    <property type="entry name" value="Vaccinia Virus protein VP39"/>
    <property type="match status" value="1"/>
</dbReference>
<accession>A0ABY0II17</accession>
<comment type="caution">
    <text evidence="9">The sequence shown here is derived from an EMBL/GenBank/DDBJ whole genome shotgun (WGS) entry which is preliminary data.</text>
</comment>
<dbReference type="RefSeq" id="WP_114705530.1">
    <property type="nucleotide sequence ID" value="NZ_QDKL01000001.1"/>
</dbReference>
<dbReference type="Pfam" id="PF01739">
    <property type="entry name" value="CheR"/>
    <property type="match status" value="1"/>
</dbReference>
<keyword evidence="5" id="KW-0949">S-adenosyl-L-methionine</keyword>
<dbReference type="Gene3D" id="1.10.155.10">
    <property type="entry name" value="Chemotaxis receptor methyltransferase CheR, N-terminal domain"/>
    <property type="match status" value="1"/>
</dbReference>
<dbReference type="PANTHER" id="PTHR24422:SF26">
    <property type="entry name" value="CHEMOTAXIS PROTEIN METHYLTRANSFERASE"/>
    <property type="match status" value="1"/>
</dbReference>
<evidence type="ECO:0000313" key="9">
    <source>
        <dbReference type="EMBL" id="RZF22585.1"/>
    </source>
</evidence>
<keyword evidence="10" id="KW-1185">Reference proteome</keyword>
<dbReference type="PROSITE" id="PS50110">
    <property type="entry name" value="RESPONSE_REGULATORY"/>
    <property type="match status" value="1"/>
</dbReference>
<dbReference type="SMART" id="SM00138">
    <property type="entry name" value="MeTrc"/>
    <property type="match status" value="1"/>
</dbReference>
<evidence type="ECO:0000313" key="10">
    <source>
        <dbReference type="Proteomes" id="UP000443582"/>
    </source>
</evidence>
<dbReference type="Pfam" id="PF03705">
    <property type="entry name" value="CheR_N"/>
    <property type="match status" value="1"/>
</dbReference>
<dbReference type="InterPro" id="IPR022641">
    <property type="entry name" value="CheR_N"/>
</dbReference>
<name>A0ABY0II17_9BACT</name>
<dbReference type="PROSITE" id="PS50123">
    <property type="entry name" value="CHER"/>
    <property type="match status" value="1"/>
</dbReference>
<dbReference type="InterPro" id="IPR050903">
    <property type="entry name" value="Bact_Chemotaxis_MeTrfase"/>
</dbReference>
<dbReference type="InterPro" id="IPR022642">
    <property type="entry name" value="CheR_C"/>
</dbReference>
<comment type="catalytic activity">
    <reaction evidence="1">
        <text>L-glutamyl-[protein] + S-adenosyl-L-methionine = [protein]-L-glutamate 5-O-methyl ester + S-adenosyl-L-homocysteine</text>
        <dbReference type="Rhea" id="RHEA:24452"/>
        <dbReference type="Rhea" id="RHEA-COMP:10208"/>
        <dbReference type="Rhea" id="RHEA-COMP:10311"/>
        <dbReference type="ChEBI" id="CHEBI:29973"/>
        <dbReference type="ChEBI" id="CHEBI:57856"/>
        <dbReference type="ChEBI" id="CHEBI:59789"/>
        <dbReference type="ChEBI" id="CHEBI:82795"/>
        <dbReference type="EC" id="2.1.1.80"/>
    </reaction>
</comment>
<dbReference type="EC" id="2.1.1.80" evidence="2"/>
<evidence type="ECO:0000256" key="6">
    <source>
        <dbReference type="PROSITE-ProRule" id="PRU00169"/>
    </source>
</evidence>
<dbReference type="InterPro" id="IPR000780">
    <property type="entry name" value="CheR_MeTrfase"/>
</dbReference>
<feature type="domain" description="CheR-type methyltransferase" evidence="8">
    <location>
        <begin position="18"/>
        <end position="285"/>
    </location>
</feature>
<dbReference type="Proteomes" id="UP000443582">
    <property type="component" value="Unassembled WGS sequence"/>
</dbReference>
<dbReference type="InterPro" id="IPR036804">
    <property type="entry name" value="CheR_N_sf"/>
</dbReference>
<keyword evidence="6" id="KW-0597">Phosphoprotein</keyword>
<evidence type="ECO:0000256" key="5">
    <source>
        <dbReference type="ARBA" id="ARBA00022691"/>
    </source>
</evidence>
<dbReference type="EMBL" id="QDKL01000001">
    <property type="protein sequence ID" value="RZF22585.1"/>
    <property type="molecule type" value="Genomic_DNA"/>
</dbReference>
<reference evidence="10" key="1">
    <citation type="journal article" date="2019" name="Int. J. Syst. Evol. Microbiol.">
        <title>Halobacteriovorax valvorus sp. nov., a novel prokaryotic predator isolated from coastal seawater of China.</title>
        <authorList>
            <person name="Chen M.-X."/>
        </authorList>
    </citation>
    <scope>NUCLEOTIDE SEQUENCE [LARGE SCALE GENOMIC DNA]</scope>
    <source>
        <strain evidence="10">BL9</strain>
    </source>
</reference>
<dbReference type="InterPro" id="IPR001789">
    <property type="entry name" value="Sig_transdc_resp-reg_receiver"/>
</dbReference>
<evidence type="ECO:0000256" key="3">
    <source>
        <dbReference type="ARBA" id="ARBA00022603"/>
    </source>
</evidence>
<evidence type="ECO:0000259" key="7">
    <source>
        <dbReference type="PROSITE" id="PS50110"/>
    </source>
</evidence>
<evidence type="ECO:0000256" key="4">
    <source>
        <dbReference type="ARBA" id="ARBA00022679"/>
    </source>
</evidence>
<dbReference type="PRINTS" id="PR00996">
    <property type="entry name" value="CHERMTFRASE"/>
</dbReference>
<dbReference type="CDD" id="cd17541">
    <property type="entry name" value="REC_CheB-like"/>
    <property type="match status" value="1"/>
</dbReference>
<evidence type="ECO:0000256" key="2">
    <source>
        <dbReference type="ARBA" id="ARBA00012534"/>
    </source>
</evidence>
<feature type="modified residue" description="4-aspartylphosphate" evidence="6">
    <location>
        <position position="371"/>
    </location>
</feature>
<evidence type="ECO:0000256" key="1">
    <source>
        <dbReference type="ARBA" id="ARBA00001541"/>
    </source>
</evidence>
<sequence>MSEAFKKGNDWDIISLANYVSEIVSKESGNILGPAQQSMVMSRLKKRMMTLGTHTPESYYEYLTKNYNKESSQLISMLTTHHTYFFREFTHFEYLLTNLDSIVANAKKRGDSTIRVLSAACSRGQEVYSLAMFFNHHLKNYPGMKYEIVGTDIDPESVKIAQNGVYRYREIKSIPTVYLTGNWMRGSGEISKFAKVNSHIKENCSFGVMNLLAPEKFIGGKKFDIVFCRNVFIYFDQTSIEKIVNNFSKFLHKNALFITGISESLKHTKLEFQTMAPSVYCLDPEEKVVEKPRPLSIVKDKTVPRTSPIAKTPIIPKPIRMLVVDDSSSVVKLLSKIFEKDDDFELVGTAMNGLEAQEFLKNNKVDAMTLDIHMPEMDGVEYLKKNYRSGHPNVVVVSSASREDTRYAQETLNNGACDFVEKPALNNLKERAEEIKNKIKMSFLNAAPVVTKVDRSFQKSFDIKNPETKARFFVGSFSDKKKIIASLDELRGNQPPVFLFFEGNGNFLEMISEEFKSVPNIQVYDGSTELENNSVYICDFKEHFEDINSKTKSFKKSLSVFGIVSKSVENAFFDLNETQILIEDTGDINDSIKEVVSDIFPWTSFAHLGTEYLADDE</sequence>
<dbReference type="InterPro" id="IPR011006">
    <property type="entry name" value="CheY-like_superfamily"/>
</dbReference>
<dbReference type="Pfam" id="PF00072">
    <property type="entry name" value="Response_reg"/>
    <property type="match status" value="1"/>
</dbReference>
<dbReference type="Gene3D" id="3.40.50.2300">
    <property type="match status" value="1"/>
</dbReference>
<dbReference type="SUPFAM" id="SSF53335">
    <property type="entry name" value="S-adenosyl-L-methionine-dependent methyltransferases"/>
    <property type="match status" value="1"/>
</dbReference>
<organism evidence="9 10">
    <name type="scientific">Halobacteriovorax vibrionivorans</name>
    <dbReference type="NCBI Taxonomy" id="2152716"/>
    <lineage>
        <taxon>Bacteria</taxon>
        <taxon>Pseudomonadati</taxon>
        <taxon>Bdellovibrionota</taxon>
        <taxon>Bacteriovoracia</taxon>
        <taxon>Bacteriovoracales</taxon>
        <taxon>Halobacteriovoraceae</taxon>
        <taxon>Halobacteriovorax</taxon>
    </lineage>
</organism>
<dbReference type="InterPro" id="IPR029063">
    <property type="entry name" value="SAM-dependent_MTases_sf"/>
</dbReference>
<gene>
    <name evidence="9" type="ORF">DAY19_02095</name>
</gene>
<keyword evidence="4" id="KW-0808">Transferase</keyword>
<dbReference type="SMART" id="SM00448">
    <property type="entry name" value="REC"/>
    <property type="match status" value="1"/>
</dbReference>
<keyword evidence="3" id="KW-0489">Methyltransferase</keyword>
<feature type="domain" description="Response regulatory" evidence="7">
    <location>
        <begin position="320"/>
        <end position="437"/>
    </location>
</feature>